<comment type="caution">
    <text evidence="4">The sequence shown here is derived from an EMBL/GenBank/DDBJ whole genome shotgun (WGS) entry which is preliminary data.</text>
</comment>
<sequence length="204" mass="21251">MSTIRRSNRAAMAGTALVLSVALSACGGGSTAPAAAPATIQPPATAPSDGGAQHNDTDIRFAQMMIPHHQQALAMAEMALQRAESPEVKALAEQIRAAQDPEIATLNGFLSAWGTPPLEGEMDHSGMDHSNGMMSQGDMDSLGATTGATFDRTFLEMMIAHHEGAVAESEREVAGGANAQAKQLATEIISGQTAEIERMRQLLG</sequence>
<dbReference type="InterPro" id="IPR005183">
    <property type="entry name" value="DUF305_CopM-like"/>
</dbReference>
<dbReference type="PANTHER" id="PTHR36933:SF1">
    <property type="entry name" value="SLL0788 PROTEIN"/>
    <property type="match status" value="1"/>
</dbReference>
<feature type="compositionally biased region" description="Low complexity" evidence="1">
    <location>
        <begin position="31"/>
        <end position="48"/>
    </location>
</feature>
<feature type="region of interest" description="Disordered" evidence="1">
    <location>
        <begin position="31"/>
        <end position="55"/>
    </location>
</feature>
<feature type="signal peptide" evidence="2">
    <location>
        <begin position="1"/>
        <end position="34"/>
    </location>
</feature>
<dbReference type="InterPro" id="IPR012347">
    <property type="entry name" value="Ferritin-like"/>
</dbReference>
<proteinExistence type="predicted"/>
<organism evidence="4 5">
    <name type="scientific">Pseudonocardia cypriaca</name>
    <dbReference type="NCBI Taxonomy" id="882449"/>
    <lineage>
        <taxon>Bacteria</taxon>
        <taxon>Bacillati</taxon>
        <taxon>Actinomycetota</taxon>
        <taxon>Actinomycetes</taxon>
        <taxon>Pseudonocardiales</taxon>
        <taxon>Pseudonocardiaceae</taxon>
        <taxon>Pseudonocardia</taxon>
    </lineage>
</organism>
<evidence type="ECO:0000313" key="5">
    <source>
        <dbReference type="Proteomes" id="UP000319818"/>
    </source>
</evidence>
<dbReference type="EMBL" id="VFPH01000002">
    <property type="protein sequence ID" value="TQM38021.1"/>
    <property type="molecule type" value="Genomic_DNA"/>
</dbReference>
<name>A0A543FW25_9PSEU</name>
<dbReference type="OrthoDB" id="26872at2"/>
<dbReference type="Proteomes" id="UP000319818">
    <property type="component" value="Unassembled WGS sequence"/>
</dbReference>
<feature type="domain" description="DUF305" evidence="3">
    <location>
        <begin position="58"/>
        <end position="203"/>
    </location>
</feature>
<feature type="chain" id="PRO_5021911799" evidence="2">
    <location>
        <begin position="35"/>
        <end position="204"/>
    </location>
</feature>
<dbReference type="PANTHER" id="PTHR36933">
    <property type="entry name" value="SLL0788 PROTEIN"/>
    <property type="match status" value="1"/>
</dbReference>
<reference evidence="4 5" key="1">
    <citation type="submission" date="2019-06" db="EMBL/GenBank/DDBJ databases">
        <title>Sequencing the genomes of 1000 actinobacteria strains.</title>
        <authorList>
            <person name="Klenk H.-P."/>
        </authorList>
    </citation>
    <scope>NUCLEOTIDE SEQUENCE [LARGE SCALE GENOMIC DNA]</scope>
    <source>
        <strain evidence="4 5">DSM 45511</strain>
    </source>
</reference>
<dbReference type="Gene3D" id="1.20.1260.10">
    <property type="match status" value="1"/>
</dbReference>
<keyword evidence="2" id="KW-0732">Signal</keyword>
<evidence type="ECO:0000256" key="2">
    <source>
        <dbReference type="SAM" id="SignalP"/>
    </source>
</evidence>
<evidence type="ECO:0000256" key="1">
    <source>
        <dbReference type="SAM" id="MobiDB-lite"/>
    </source>
</evidence>
<protein>
    <submittedName>
        <fullName evidence="4">Uncharacterized protein (DUF305 family)</fullName>
    </submittedName>
</protein>
<keyword evidence="5" id="KW-1185">Reference proteome</keyword>
<evidence type="ECO:0000259" key="3">
    <source>
        <dbReference type="Pfam" id="PF03713"/>
    </source>
</evidence>
<evidence type="ECO:0000313" key="4">
    <source>
        <dbReference type="EMBL" id="TQM38021.1"/>
    </source>
</evidence>
<dbReference type="Pfam" id="PF03713">
    <property type="entry name" value="DUF305"/>
    <property type="match status" value="1"/>
</dbReference>
<gene>
    <name evidence="4" type="ORF">FB388_5245</name>
</gene>
<dbReference type="AlphaFoldDB" id="A0A543FW25"/>
<dbReference type="RefSeq" id="WP_142104750.1">
    <property type="nucleotide sequence ID" value="NZ_VFPH01000002.1"/>
</dbReference>
<dbReference type="PROSITE" id="PS51257">
    <property type="entry name" value="PROKAR_LIPOPROTEIN"/>
    <property type="match status" value="1"/>
</dbReference>
<accession>A0A543FW25</accession>